<dbReference type="AlphaFoldDB" id="A0A377J7F6"/>
<dbReference type="Proteomes" id="UP000254512">
    <property type="component" value="Unassembled WGS sequence"/>
</dbReference>
<proteinExistence type="predicted"/>
<reference evidence="1 2" key="1">
    <citation type="submission" date="2018-06" db="EMBL/GenBank/DDBJ databases">
        <authorList>
            <consortium name="Pathogen Informatics"/>
            <person name="Doyle S."/>
        </authorList>
    </citation>
    <scope>NUCLEOTIDE SEQUENCE [LARGE SCALE GENOMIC DNA]</scope>
    <source>
        <strain evidence="1 2">NCTC11645</strain>
    </source>
</reference>
<protein>
    <submittedName>
        <fullName evidence="1">Uncharacterized protein</fullName>
    </submittedName>
</protein>
<organism evidence="1 2">
    <name type="scientific">Grimontia hollisae</name>
    <name type="common">Vibrio hollisae</name>
    <dbReference type="NCBI Taxonomy" id="673"/>
    <lineage>
        <taxon>Bacteria</taxon>
        <taxon>Pseudomonadati</taxon>
        <taxon>Pseudomonadota</taxon>
        <taxon>Gammaproteobacteria</taxon>
        <taxon>Vibrionales</taxon>
        <taxon>Vibrionaceae</taxon>
        <taxon>Grimontia</taxon>
    </lineage>
</organism>
<sequence>MVIDTGFTRADALQIAAKVLDPVRKSDSW</sequence>
<dbReference type="EMBL" id="UGHD01000003">
    <property type="protein sequence ID" value="STO98239.1"/>
    <property type="molecule type" value="Genomic_DNA"/>
</dbReference>
<name>A0A377J7F6_GRIHO</name>
<gene>
    <name evidence="1" type="ORF">NCTC11645_03223</name>
</gene>
<accession>A0A377J7F6</accession>
<evidence type="ECO:0000313" key="1">
    <source>
        <dbReference type="EMBL" id="STO98239.1"/>
    </source>
</evidence>
<evidence type="ECO:0000313" key="2">
    <source>
        <dbReference type="Proteomes" id="UP000254512"/>
    </source>
</evidence>